<sequence length="154" mass="17718">MSSSDGELEKSEKEILKLLTAWKELQDDLIELRQEAIKTKPKIWSLRKSRKQLNRLQNKHSKLSKDIELVLKSGHTISEFEKSNRFNGNLSTKEVIGKSVGKFRPVLEKNRNQISERDVTVERIISNRRRDIINQTALVISLIAIILSTTAIII</sequence>
<keyword evidence="2" id="KW-1133">Transmembrane helix</keyword>
<name>A0A1Y3GIS5_9EURY</name>
<keyword evidence="1" id="KW-0175">Coiled coil</keyword>
<keyword evidence="2" id="KW-0812">Transmembrane</keyword>
<dbReference type="Proteomes" id="UP000195137">
    <property type="component" value="Unassembled WGS sequence"/>
</dbReference>
<evidence type="ECO:0000256" key="1">
    <source>
        <dbReference type="SAM" id="Coils"/>
    </source>
</evidence>
<reference evidence="3 4" key="1">
    <citation type="submission" date="2016-12" db="EMBL/GenBank/DDBJ databases">
        <title>Discovery of methanogenic haloarchaea.</title>
        <authorList>
            <person name="Sorokin D.Y."/>
            <person name="Makarova K.S."/>
            <person name="Abbas B."/>
            <person name="Ferrer M."/>
            <person name="Golyshin P.N."/>
        </authorList>
    </citation>
    <scope>NUCLEOTIDE SEQUENCE [LARGE SCALE GENOMIC DNA]</scope>
    <source>
        <strain evidence="3">AMET1</strain>
    </source>
</reference>
<proteinExistence type="predicted"/>
<dbReference type="EMBL" id="MRZU01000002">
    <property type="protein sequence ID" value="OUJ19335.1"/>
    <property type="molecule type" value="Genomic_DNA"/>
</dbReference>
<keyword evidence="2" id="KW-0472">Membrane</keyword>
<evidence type="ECO:0000313" key="4">
    <source>
        <dbReference type="Proteomes" id="UP000195137"/>
    </source>
</evidence>
<feature type="transmembrane region" description="Helical" evidence="2">
    <location>
        <begin position="132"/>
        <end position="153"/>
    </location>
</feature>
<dbReference type="AlphaFoldDB" id="A0A1Y3GIS5"/>
<evidence type="ECO:0000256" key="2">
    <source>
        <dbReference type="SAM" id="Phobius"/>
    </source>
</evidence>
<keyword evidence="4" id="KW-1185">Reference proteome</keyword>
<dbReference type="RefSeq" id="WP_086636440.1">
    <property type="nucleotide sequence ID" value="NZ_MRZU01000002.1"/>
</dbReference>
<protein>
    <submittedName>
        <fullName evidence="3">Uncharacterized protein</fullName>
    </submittedName>
</protein>
<feature type="coiled-coil region" evidence="1">
    <location>
        <begin position="8"/>
        <end position="73"/>
    </location>
</feature>
<gene>
    <name evidence="3" type="ORF">AMET1_0004</name>
</gene>
<organism evidence="3 4">
    <name type="scientific">Methanonatronarchaeum thermophilum</name>
    <dbReference type="NCBI Taxonomy" id="1927129"/>
    <lineage>
        <taxon>Archaea</taxon>
        <taxon>Methanobacteriati</taxon>
        <taxon>Methanobacteriota</taxon>
        <taxon>Methanonatronarchaeia</taxon>
        <taxon>Methanonatronarchaeales</taxon>
        <taxon>Methanonatronarchaeaceae</taxon>
        <taxon>Methanonatronarchaeum</taxon>
    </lineage>
</organism>
<accession>A0A1Y3GIS5</accession>
<evidence type="ECO:0000313" key="3">
    <source>
        <dbReference type="EMBL" id="OUJ19335.1"/>
    </source>
</evidence>
<comment type="caution">
    <text evidence="3">The sequence shown here is derived from an EMBL/GenBank/DDBJ whole genome shotgun (WGS) entry which is preliminary data.</text>
</comment>